<evidence type="ECO:0000313" key="1">
    <source>
        <dbReference type="EMBL" id="NEL56136.1"/>
    </source>
</evidence>
<organism evidence="1 2">
    <name type="scientific">Goekera deserti</name>
    <dbReference type="NCBI Taxonomy" id="2497753"/>
    <lineage>
        <taxon>Bacteria</taxon>
        <taxon>Bacillati</taxon>
        <taxon>Actinomycetota</taxon>
        <taxon>Actinomycetes</taxon>
        <taxon>Geodermatophilales</taxon>
        <taxon>Geodermatophilaceae</taxon>
        <taxon>Goekera</taxon>
    </lineage>
</organism>
<dbReference type="AlphaFoldDB" id="A0A7K3WID2"/>
<dbReference type="Proteomes" id="UP000470470">
    <property type="component" value="Unassembled WGS sequence"/>
</dbReference>
<evidence type="ECO:0000313" key="2">
    <source>
        <dbReference type="Proteomes" id="UP000470470"/>
    </source>
</evidence>
<accession>A0A7K3WID2</accession>
<comment type="caution">
    <text evidence="1">The sequence shown here is derived from an EMBL/GenBank/DDBJ whole genome shotgun (WGS) entry which is preliminary data.</text>
</comment>
<protein>
    <submittedName>
        <fullName evidence="1">Uncharacterized protein</fullName>
    </submittedName>
</protein>
<keyword evidence="2" id="KW-1185">Reference proteome</keyword>
<sequence length="710" mass="76754">MQPTLEGLPAGDAGQDVLDDAAAAHVLLNGTRHATRLDLLLSTIVEVLARGSQETDALVAAVRAAWPAADITRGDVLEALTVAQSGDQRLVHRADGLVGEVWHLDDAGRDEADVARQWVEGIRRRALVDMCRRAQRDFRPCSEAEAQLWVARLTAALDAGIRAGERAYVGAVEMGSPTALKPAAVDSSAIFRVIDRGADEDVAEFLRAAALAALDPTDPFGEEVVTTLSTSSLLHANLARLDVAQEQRRVGLLDGQSAVLDTPILVQLLSGQAVRGPLEQMVDAARDAGVNVLVLQHYLDELSGLVQARRTQASDLKDILDDPDQRSAFIALAGEDSMLVAYAQLRTEGVVSSWSDFEAYTTGLAERLRNRGVTVRPHGNSDYEQVERCRAALAQVITDTGGGRGAEAIGRDAHTLAMAMRHRRRFRRENKGTAWPGLFVVTHDRRLSPAYEALNPEACGVPLAVPPGTLTLLLARIRPVPEAAALTAAASRMMTRDIAERVTVRYPPSVAAQLARSLAGEGGATDVRVAQMPSVERAMEKATETADDILSEVLRRRAERMREATAHVGRLNDDERAAVDERRLAAEQERDRAHAAWDEARLTAEAEQKRVTQLEEQLAATLTVEQVARLRRRTGIRSGAIAINVAVAVWLSTQGEWFRAGFVLLAGMLLILQTSAWARDPDVRLRDAVVGITADTLSLLVAASAWVPSA</sequence>
<reference evidence="1 2" key="1">
    <citation type="submission" date="2020-02" db="EMBL/GenBank/DDBJ databases">
        <title>The whole genome sequence of CPCC 205119.</title>
        <authorList>
            <person name="Jiang Z."/>
        </authorList>
    </citation>
    <scope>NUCLEOTIDE SEQUENCE [LARGE SCALE GENOMIC DNA]</scope>
    <source>
        <strain evidence="1 2">CPCC 205119</strain>
    </source>
</reference>
<name>A0A7K3WID2_9ACTN</name>
<dbReference type="RefSeq" id="WP_152727268.1">
    <property type="nucleotide sequence ID" value="NZ_JAABOZ010000001.1"/>
</dbReference>
<gene>
    <name evidence="1" type="ORF">G1H19_19360</name>
</gene>
<proteinExistence type="predicted"/>
<dbReference type="EMBL" id="JAAGWK010000030">
    <property type="protein sequence ID" value="NEL56136.1"/>
    <property type="molecule type" value="Genomic_DNA"/>
</dbReference>